<gene>
    <name evidence="2" type="ORF">TNCT_600391</name>
    <name evidence="1" type="ORF">TNCT_659591</name>
</gene>
<comment type="caution">
    <text evidence="2">The sequence shown here is derived from an EMBL/GenBank/DDBJ whole genome shotgun (WGS) entry which is preliminary data.</text>
</comment>
<dbReference type="EMBL" id="BMAO01025243">
    <property type="protein sequence ID" value="GFR01376.1"/>
    <property type="molecule type" value="Genomic_DNA"/>
</dbReference>
<keyword evidence="3" id="KW-1185">Reference proteome</keyword>
<evidence type="ECO:0000313" key="3">
    <source>
        <dbReference type="Proteomes" id="UP000887116"/>
    </source>
</evidence>
<proteinExistence type="predicted"/>
<dbReference type="EMBL" id="BMAO01006163">
    <property type="protein sequence ID" value="GFR06561.1"/>
    <property type="molecule type" value="Genomic_DNA"/>
</dbReference>
<organism evidence="2 3">
    <name type="scientific">Trichonephila clavata</name>
    <name type="common">Joro spider</name>
    <name type="synonym">Nephila clavata</name>
    <dbReference type="NCBI Taxonomy" id="2740835"/>
    <lineage>
        <taxon>Eukaryota</taxon>
        <taxon>Metazoa</taxon>
        <taxon>Ecdysozoa</taxon>
        <taxon>Arthropoda</taxon>
        <taxon>Chelicerata</taxon>
        <taxon>Arachnida</taxon>
        <taxon>Araneae</taxon>
        <taxon>Araneomorphae</taxon>
        <taxon>Entelegynae</taxon>
        <taxon>Araneoidea</taxon>
        <taxon>Nephilidae</taxon>
        <taxon>Trichonephila</taxon>
    </lineage>
</organism>
<protein>
    <submittedName>
        <fullName evidence="2">Uncharacterized protein</fullName>
    </submittedName>
</protein>
<accession>A0A8X6JHC0</accession>
<dbReference type="AlphaFoldDB" id="A0A8X6JHC0"/>
<sequence>MEPLGKPIKFFSVRSTFIKSLINIEENYNSTDNSTMFHTFEEELKAKEEQRKYLTIKIVFLSLCLVLLRIHNFSSKNLKKRLSEPIIKPAKLTVANKNADEDGFPLLSKSV</sequence>
<evidence type="ECO:0000313" key="2">
    <source>
        <dbReference type="EMBL" id="GFR06561.1"/>
    </source>
</evidence>
<reference evidence="2" key="1">
    <citation type="submission" date="2020-07" db="EMBL/GenBank/DDBJ databases">
        <title>Multicomponent nature underlies the extraordinary mechanical properties of spider dragline silk.</title>
        <authorList>
            <person name="Kono N."/>
            <person name="Nakamura H."/>
            <person name="Mori M."/>
            <person name="Yoshida Y."/>
            <person name="Ohtoshi R."/>
            <person name="Malay A.D."/>
            <person name="Moran D.A.P."/>
            <person name="Tomita M."/>
            <person name="Numata K."/>
            <person name="Arakawa K."/>
        </authorList>
    </citation>
    <scope>NUCLEOTIDE SEQUENCE</scope>
</reference>
<name>A0A8X6JHC0_TRICU</name>
<evidence type="ECO:0000313" key="1">
    <source>
        <dbReference type="EMBL" id="GFR01376.1"/>
    </source>
</evidence>
<dbReference type="Proteomes" id="UP000887116">
    <property type="component" value="Unassembled WGS sequence"/>
</dbReference>